<evidence type="ECO:0000313" key="2">
    <source>
        <dbReference type="Proteomes" id="UP000012043"/>
    </source>
</evidence>
<keyword evidence="2" id="KW-1185">Reference proteome</keyword>
<sequence>MHQIGAFERQFSPTEVGLHWLCTNLVKLRWPDANKRL</sequence>
<protein>
    <submittedName>
        <fullName evidence="1">Uncharacterized protein</fullName>
    </submittedName>
</protein>
<evidence type="ECO:0000313" key="1">
    <source>
        <dbReference type="EMBL" id="EJI86330.1"/>
    </source>
</evidence>
<gene>
    <name evidence="1" type="ORF">AEST_06460</name>
</gene>
<accession>J1YEI2</accession>
<reference evidence="1 2" key="1">
    <citation type="journal article" date="2012" name="J. Bacteriol.">
        <title>Genome Sequence of Pectin-Degrading Alishewanella aestuarii Strain B11T, Isolated from Tidal Flat Sediment.</title>
        <authorList>
            <person name="Jung J."/>
            <person name="Choi S."/>
            <person name="Chun J."/>
            <person name="Park W."/>
        </authorList>
    </citation>
    <scope>NUCLEOTIDE SEQUENCE [LARGE SCALE GENOMIC DNA]</scope>
    <source>
        <strain evidence="1 2">B11</strain>
    </source>
</reference>
<dbReference type="Proteomes" id="UP000012043">
    <property type="component" value="Unassembled WGS sequence"/>
</dbReference>
<dbReference type="PATRIC" id="fig|1197174.4.peg.634"/>
<name>J1YEI2_9ALTE</name>
<comment type="caution">
    <text evidence="1">The sequence shown here is derived from an EMBL/GenBank/DDBJ whole genome shotgun (WGS) entry which is preliminary data.</text>
</comment>
<organism evidence="1 2">
    <name type="scientific">Alishewanella aestuarii B11</name>
    <dbReference type="NCBI Taxonomy" id="1197174"/>
    <lineage>
        <taxon>Bacteria</taxon>
        <taxon>Pseudomonadati</taxon>
        <taxon>Pseudomonadota</taxon>
        <taxon>Gammaproteobacteria</taxon>
        <taxon>Alteromonadales</taxon>
        <taxon>Alteromonadaceae</taxon>
        <taxon>Alishewanella</taxon>
    </lineage>
</organism>
<proteinExistence type="predicted"/>
<dbReference type="AlphaFoldDB" id="J1YEI2"/>
<dbReference type="EMBL" id="ALAB01000005">
    <property type="protein sequence ID" value="EJI86330.1"/>
    <property type="molecule type" value="Genomic_DNA"/>
</dbReference>